<evidence type="ECO:0000256" key="6">
    <source>
        <dbReference type="ARBA" id="ARBA00023136"/>
    </source>
</evidence>
<accession>A0ABV0FYW1</accession>
<feature type="transmembrane region" description="Helical" evidence="7">
    <location>
        <begin position="210"/>
        <end position="231"/>
    </location>
</feature>
<organism evidence="8 9">
    <name type="scientific">Roseateles paludis</name>
    <dbReference type="NCBI Taxonomy" id="3145238"/>
    <lineage>
        <taxon>Bacteria</taxon>
        <taxon>Pseudomonadati</taxon>
        <taxon>Pseudomonadota</taxon>
        <taxon>Betaproteobacteria</taxon>
        <taxon>Burkholderiales</taxon>
        <taxon>Sphaerotilaceae</taxon>
        <taxon>Roseateles</taxon>
    </lineage>
</organism>
<reference evidence="8 9" key="1">
    <citation type="submission" date="2024-05" db="EMBL/GenBank/DDBJ databases">
        <title>Roseateles sp. DJS-2-20 16S ribosomal RNA gene Genome sequencing and assembly.</title>
        <authorList>
            <person name="Woo H."/>
        </authorList>
    </citation>
    <scope>NUCLEOTIDE SEQUENCE [LARGE SCALE GENOMIC DNA]</scope>
    <source>
        <strain evidence="8 9">DJS-2-20</strain>
    </source>
</reference>
<evidence type="ECO:0000256" key="4">
    <source>
        <dbReference type="ARBA" id="ARBA00022692"/>
    </source>
</evidence>
<dbReference type="RefSeq" id="WP_347702777.1">
    <property type="nucleotide sequence ID" value="NZ_JBDPZD010000001.1"/>
</dbReference>
<dbReference type="GO" id="GO:0016757">
    <property type="term" value="F:glycosyltransferase activity"/>
    <property type="evidence" value="ECO:0007669"/>
    <property type="project" value="UniProtKB-KW"/>
</dbReference>
<evidence type="ECO:0000256" key="3">
    <source>
        <dbReference type="ARBA" id="ARBA00022679"/>
    </source>
</evidence>
<keyword evidence="4 7" id="KW-0812">Transmembrane</keyword>
<comment type="similarity">
    <text evidence="1">Belongs to the Lgt family.</text>
</comment>
<dbReference type="PANTHER" id="PTHR30589">
    <property type="entry name" value="PROLIPOPROTEIN DIACYLGLYCERYL TRANSFERASE"/>
    <property type="match status" value="1"/>
</dbReference>
<feature type="transmembrane region" description="Helical" evidence="7">
    <location>
        <begin position="180"/>
        <end position="198"/>
    </location>
</feature>
<evidence type="ECO:0000256" key="2">
    <source>
        <dbReference type="ARBA" id="ARBA00022475"/>
    </source>
</evidence>
<keyword evidence="8" id="KW-0328">Glycosyltransferase</keyword>
<evidence type="ECO:0000256" key="5">
    <source>
        <dbReference type="ARBA" id="ARBA00022989"/>
    </source>
</evidence>
<keyword evidence="9" id="KW-1185">Reference proteome</keyword>
<feature type="transmembrane region" description="Helical" evidence="7">
    <location>
        <begin position="6"/>
        <end position="27"/>
    </location>
</feature>
<keyword evidence="2" id="KW-1003">Cell membrane</keyword>
<dbReference type="PANTHER" id="PTHR30589:SF0">
    <property type="entry name" value="PHOSPHATIDYLGLYCEROL--PROLIPOPROTEIN DIACYLGLYCERYL TRANSFERASE"/>
    <property type="match status" value="1"/>
</dbReference>
<evidence type="ECO:0000256" key="1">
    <source>
        <dbReference type="ARBA" id="ARBA00007150"/>
    </source>
</evidence>
<feature type="transmembrane region" description="Helical" evidence="7">
    <location>
        <begin position="83"/>
        <end position="101"/>
    </location>
</feature>
<keyword evidence="6 7" id="KW-0472">Membrane</keyword>
<dbReference type="EC" id="2.4.99.-" evidence="8"/>
<protein>
    <submittedName>
        <fullName evidence="8">Prolipoprotein diacylglyceryl transferase family protein</fullName>
        <ecNumber evidence="8">2.4.99.-</ecNumber>
    </submittedName>
</protein>
<dbReference type="Proteomes" id="UP001495147">
    <property type="component" value="Unassembled WGS sequence"/>
</dbReference>
<keyword evidence="3 8" id="KW-0808">Transferase</keyword>
<feature type="transmembrane region" description="Helical" evidence="7">
    <location>
        <begin position="39"/>
        <end position="63"/>
    </location>
</feature>
<evidence type="ECO:0000313" key="9">
    <source>
        <dbReference type="Proteomes" id="UP001495147"/>
    </source>
</evidence>
<name>A0ABV0FYW1_9BURK</name>
<evidence type="ECO:0000313" key="8">
    <source>
        <dbReference type="EMBL" id="MEO3689938.1"/>
    </source>
</evidence>
<sequence>MSLDLHTAGWVHSLFEWAGMAGGAWLWRRGMPRQAGPMAPGNFAVLVGLLLGAGIGNKLVFLIERPDVLNALLQGQPLWPGQSIVGGLLGGLIGVEIAKKLTHQTRSTGDAMVLPLVLGISVGRVGCFIAGLHDDTFGLPTTLPWGVDFGDGLTRHPTQLYEIAVLGLLGAALHHLRPKLAATPGLAFKLFLSSYLGWRFLVEFLKPVPVAYPLGLSGIQWTCLIALLAYLPFVWRDARPTLVHP</sequence>
<evidence type="ECO:0000256" key="7">
    <source>
        <dbReference type="SAM" id="Phobius"/>
    </source>
</evidence>
<dbReference type="InterPro" id="IPR001640">
    <property type="entry name" value="Lgt"/>
</dbReference>
<comment type="caution">
    <text evidence="8">The sequence shown here is derived from an EMBL/GenBank/DDBJ whole genome shotgun (WGS) entry which is preliminary data.</text>
</comment>
<dbReference type="Pfam" id="PF01790">
    <property type="entry name" value="LGT"/>
    <property type="match status" value="1"/>
</dbReference>
<keyword evidence="5 7" id="KW-1133">Transmembrane helix</keyword>
<feature type="transmembrane region" description="Helical" evidence="7">
    <location>
        <begin position="113"/>
        <end position="133"/>
    </location>
</feature>
<proteinExistence type="inferred from homology"/>
<gene>
    <name evidence="8" type="ORF">ABDJ85_00555</name>
</gene>
<dbReference type="EMBL" id="JBDPZD010000001">
    <property type="protein sequence ID" value="MEO3689938.1"/>
    <property type="molecule type" value="Genomic_DNA"/>
</dbReference>